<evidence type="ECO:0000256" key="6">
    <source>
        <dbReference type="ARBA" id="ARBA00023136"/>
    </source>
</evidence>
<comment type="subcellular location">
    <subcellularLocation>
        <location evidence="1">Cell membrane</location>
        <topology evidence="1">Multi-pass membrane protein</topology>
    </subcellularLocation>
</comment>
<evidence type="ECO:0000256" key="3">
    <source>
        <dbReference type="ARBA" id="ARBA00022500"/>
    </source>
</evidence>
<keyword evidence="4 9" id="KW-0812">Transmembrane</keyword>
<evidence type="ECO:0000256" key="1">
    <source>
        <dbReference type="ARBA" id="ARBA00004651"/>
    </source>
</evidence>
<protein>
    <submittedName>
        <fullName evidence="11">Chemotaxis protein</fullName>
    </submittedName>
</protein>
<keyword evidence="12" id="KW-1185">Reference proteome</keyword>
<evidence type="ECO:0000313" key="11">
    <source>
        <dbReference type="EMBL" id="AIQ12327.1"/>
    </source>
</evidence>
<organism evidence="11 12">
    <name type="scientific">Paenibacillus durus</name>
    <name type="common">Paenibacillus azotofixans</name>
    <dbReference type="NCBI Taxonomy" id="44251"/>
    <lineage>
        <taxon>Bacteria</taxon>
        <taxon>Bacillati</taxon>
        <taxon>Bacillota</taxon>
        <taxon>Bacilli</taxon>
        <taxon>Bacillales</taxon>
        <taxon>Paenibacillaceae</taxon>
        <taxon>Paenibacillus</taxon>
    </lineage>
</organism>
<gene>
    <name evidence="11" type="ORF">PDUR_10660</name>
</gene>
<dbReference type="GO" id="GO:0007165">
    <property type="term" value="P:signal transduction"/>
    <property type="evidence" value="ECO:0007669"/>
    <property type="project" value="UniProtKB-KW"/>
</dbReference>
<dbReference type="Proteomes" id="UP000029409">
    <property type="component" value="Chromosome"/>
</dbReference>
<dbReference type="InterPro" id="IPR029151">
    <property type="entry name" value="Sensor-like_sf"/>
</dbReference>
<keyword evidence="6 9" id="KW-0472">Membrane</keyword>
<dbReference type="GO" id="GO:0005886">
    <property type="term" value="C:plasma membrane"/>
    <property type="evidence" value="ECO:0007669"/>
    <property type="project" value="UniProtKB-SubCell"/>
</dbReference>
<evidence type="ECO:0000256" key="7">
    <source>
        <dbReference type="ARBA" id="ARBA00023224"/>
    </source>
</evidence>
<dbReference type="PROSITE" id="PS50111">
    <property type="entry name" value="CHEMOTAXIS_TRANSDUC_2"/>
    <property type="match status" value="1"/>
</dbReference>
<dbReference type="SUPFAM" id="SSF103190">
    <property type="entry name" value="Sensory domain-like"/>
    <property type="match status" value="1"/>
</dbReference>
<name>A0A089HMJ5_PAEDU</name>
<dbReference type="eggNOG" id="COG0840">
    <property type="taxonomic scope" value="Bacteria"/>
</dbReference>
<dbReference type="RefSeq" id="WP_042206185.1">
    <property type="nucleotide sequence ID" value="NZ_CP009288.1"/>
</dbReference>
<evidence type="ECO:0000259" key="10">
    <source>
        <dbReference type="PROSITE" id="PS50111"/>
    </source>
</evidence>
<dbReference type="Pfam" id="PF00015">
    <property type="entry name" value="MCPsignal"/>
    <property type="match status" value="1"/>
</dbReference>
<reference evidence="11 12" key="1">
    <citation type="submission" date="2014-08" db="EMBL/GenBank/DDBJ databases">
        <title>Comparative genomics of the Paenibacillus odorifer group.</title>
        <authorList>
            <person name="den Bakker H.C."/>
            <person name="Tsai Y.-C."/>
            <person name="Martin N."/>
            <person name="Korlach J."/>
            <person name="Wiedmann M."/>
        </authorList>
    </citation>
    <scope>NUCLEOTIDE SEQUENCE [LARGE SCALE GENOMIC DNA]</scope>
    <source>
        <strain evidence="11 12">DSM 1735</strain>
    </source>
</reference>
<dbReference type="PANTHER" id="PTHR32089:SF112">
    <property type="entry name" value="LYSOZYME-LIKE PROTEIN-RELATED"/>
    <property type="match status" value="1"/>
</dbReference>
<evidence type="ECO:0000256" key="4">
    <source>
        <dbReference type="ARBA" id="ARBA00022692"/>
    </source>
</evidence>
<evidence type="ECO:0000256" key="2">
    <source>
        <dbReference type="ARBA" id="ARBA00022475"/>
    </source>
</evidence>
<keyword evidence="5 9" id="KW-1133">Transmembrane helix</keyword>
<feature type="domain" description="Methyl-accepting transducer" evidence="10">
    <location>
        <begin position="388"/>
        <end position="639"/>
    </location>
</feature>
<keyword evidence="2" id="KW-1003">Cell membrane</keyword>
<dbReference type="Pfam" id="PF02743">
    <property type="entry name" value="dCache_1"/>
    <property type="match status" value="1"/>
</dbReference>
<sequence>MKIRTKLSLMILAVSLFSTIVMGIFSYSKSSSTLASMTSASMLHLNSSKSDTIAAMIEKEQRNLALIAGERDITQLLVQAQSGTADNDLRDSIIARLQGVVKDAGNLEHVLIADMNGTAIADSDTSLVGKSFADRAYAKKVLATGEPVISETLKSKATGAYVLAFIHPIKANGEMVGFAVSAVYADSLTTYLGDAKVLNSKSSYAYLVDDKGMMLYHPTKEKIGKPVENESVKAIVARVQKGEQPADAIIDYDFNGRAKKAAYTVLPETKWTLVLTGDVGEIMQPVNEMTTFIVLLGLISLVLTLMIGLFTSHRIAVPITKLTELINKTAELDLRHDSTYEYLLKNKDETGIIAKATVRTRSVLRDMAGSMMNISGQVLNNAEMLERLAVEVRENAHDNGATTQELSAGMEETAASSEEMTAAIHEVDINVSEMAQRAKEGGRVSADITDRALALRQGMNESTVYAKGIYDSVRVKMEKAIEESGTITQINELAKTIMDITSQTNLLALNAAIEAARAGEAGRGFAVVAGEIRKLAEKSSETASGIQDIVKGVHTSVGQLKNSSEDLLSFIDGTVLSDYDKLKEVGEQYKQDAELVSNLMNDFENSASHLSETVSAITIAINEVAATISESAAGVQDIAEKTSDIVEKTYQEAEMADENTKSARELQELMEKFKI</sequence>
<dbReference type="STRING" id="44251.PDUR_10660"/>
<dbReference type="PANTHER" id="PTHR32089">
    <property type="entry name" value="METHYL-ACCEPTING CHEMOTAXIS PROTEIN MCPB"/>
    <property type="match status" value="1"/>
</dbReference>
<evidence type="ECO:0000256" key="9">
    <source>
        <dbReference type="SAM" id="Phobius"/>
    </source>
</evidence>
<dbReference type="InterPro" id="IPR004089">
    <property type="entry name" value="MCPsignal_dom"/>
</dbReference>
<dbReference type="OrthoDB" id="5449717at2"/>
<dbReference type="CDD" id="cd12912">
    <property type="entry name" value="PDC2_MCP_like"/>
    <property type="match status" value="1"/>
</dbReference>
<dbReference type="GO" id="GO:0006935">
    <property type="term" value="P:chemotaxis"/>
    <property type="evidence" value="ECO:0007669"/>
    <property type="project" value="UniProtKB-KW"/>
</dbReference>
<dbReference type="SMART" id="SM00283">
    <property type="entry name" value="MA"/>
    <property type="match status" value="1"/>
</dbReference>
<dbReference type="InterPro" id="IPR033479">
    <property type="entry name" value="dCache_1"/>
</dbReference>
<evidence type="ECO:0000256" key="5">
    <source>
        <dbReference type="ARBA" id="ARBA00022989"/>
    </source>
</evidence>
<keyword evidence="3" id="KW-0145">Chemotaxis</keyword>
<dbReference type="AlphaFoldDB" id="A0A089HMJ5"/>
<dbReference type="KEGG" id="pdu:PDUR_10660"/>
<dbReference type="Gene3D" id="3.30.450.20">
    <property type="entry name" value="PAS domain"/>
    <property type="match status" value="1"/>
</dbReference>
<evidence type="ECO:0000256" key="8">
    <source>
        <dbReference type="PROSITE-ProRule" id="PRU00284"/>
    </source>
</evidence>
<dbReference type="SUPFAM" id="SSF58104">
    <property type="entry name" value="Methyl-accepting chemotaxis protein (MCP) signaling domain"/>
    <property type="match status" value="1"/>
</dbReference>
<accession>A0A089HMJ5</accession>
<dbReference type="EMBL" id="CP009288">
    <property type="protein sequence ID" value="AIQ12327.1"/>
    <property type="molecule type" value="Genomic_DNA"/>
</dbReference>
<dbReference type="Gene3D" id="1.10.287.950">
    <property type="entry name" value="Methyl-accepting chemotaxis protein"/>
    <property type="match status" value="1"/>
</dbReference>
<dbReference type="CDD" id="cd12914">
    <property type="entry name" value="PDC1_DGC_like"/>
    <property type="match status" value="1"/>
</dbReference>
<evidence type="ECO:0000313" key="12">
    <source>
        <dbReference type="Proteomes" id="UP000029409"/>
    </source>
</evidence>
<proteinExistence type="predicted"/>
<keyword evidence="7 8" id="KW-0807">Transducer</keyword>
<feature type="transmembrane region" description="Helical" evidence="9">
    <location>
        <begin position="292"/>
        <end position="311"/>
    </location>
</feature>